<name>A0A101JT72_9ACTN</name>
<sequence>MPQNERPGSPDLAWGTTPSSAEPPLIRDALHRLHAGEEAAVHELRRLTCGDGHTRAFGAAVVPALLAFVESGRSPLRGDILQLVGDLACADSARFPRRGHVLRRTEATIIFDGWGDVVNRAVEEVRRTLGRHADRLTAFLEDHDPAVRSAAAYVVAAALPPRSAITGAVRAGLDVEGDTVVQMSLVLAVAQHDLERGRADEAAAWASTLWPELSAPAGVRVGGALAWFDLTTEPAPPALRILLGDLPPPVTVRMLEQLPWIQHASRTWWRDLTAGNHAPSYQGPEPF</sequence>
<accession>A0A101JT72</accession>
<gene>
    <name evidence="2" type="ORF">ADL15_19115</name>
</gene>
<comment type="caution">
    <text evidence="2">The sequence shown here is derived from an EMBL/GenBank/DDBJ whole genome shotgun (WGS) entry which is preliminary data.</text>
</comment>
<evidence type="ECO:0000256" key="1">
    <source>
        <dbReference type="SAM" id="MobiDB-lite"/>
    </source>
</evidence>
<evidence type="ECO:0000313" key="3">
    <source>
        <dbReference type="Proteomes" id="UP000053244"/>
    </source>
</evidence>
<dbReference type="Proteomes" id="UP000053244">
    <property type="component" value="Unassembled WGS sequence"/>
</dbReference>
<dbReference type="RefSeq" id="WP_067692650.1">
    <property type="nucleotide sequence ID" value="NZ_LLZH01000167.1"/>
</dbReference>
<organism evidence="2 3">
    <name type="scientific">Actinoplanes awajinensis subsp. mycoplanecinus</name>
    <dbReference type="NCBI Taxonomy" id="135947"/>
    <lineage>
        <taxon>Bacteria</taxon>
        <taxon>Bacillati</taxon>
        <taxon>Actinomycetota</taxon>
        <taxon>Actinomycetes</taxon>
        <taxon>Micromonosporales</taxon>
        <taxon>Micromonosporaceae</taxon>
        <taxon>Actinoplanes</taxon>
    </lineage>
</organism>
<protein>
    <submittedName>
        <fullName evidence="2">Uncharacterized protein</fullName>
    </submittedName>
</protein>
<feature type="region of interest" description="Disordered" evidence="1">
    <location>
        <begin position="1"/>
        <end position="21"/>
    </location>
</feature>
<dbReference type="EMBL" id="LLZH01000167">
    <property type="protein sequence ID" value="KUL32630.1"/>
    <property type="molecule type" value="Genomic_DNA"/>
</dbReference>
<dbReference type="AlphaFoldDB" id="A0A101JT72"/>
<dbReference type="OrthoDB" id="3376896at2"/>
<evidence type="ECO:0000313" key="2">
    <source>
        <dbReference type="EMBL" id="KUL32630.1"/>
    </source>
</evidence>
<proteinExistence type="predicted"/>
<keyword evidence="3" id="KW-1185">Reference proteome</keyword>
<reference evidence="2 3" key="1">
    <citation type="submission" date="2015-10" db="EMBL/GenBank/DDBJ databases">
        <authorList>
            <person name="Gilbert D.G."/>
        </authorList>
    </citation>
    <scope>NUCLEOTIDE SEQUENCE [LARGE SCALE GENOMIC DNA]</scope>
    <source>
        <strain evidence="2 3">NRRL B-16712</strain>
    </source>
</reference>